<evidence type="ECO:0000313" key="4">
    <source>
        <dbReference type="Proteomes" id="UP000316714"/>
    </source>
</evidence>
<dbReference type="InterPro" id="IPR011856">
    <property type="entry name" value="tRNA_endonuc-like_dom_sf"/>
</dbReference>
<dbReference type="AlphaFoldDB" id="A0A5C5VH56"/>
<name>A0A5C5VH56_9BACT</name>
<evidence type="ECO:0000256" key="2">
    <source>
        <dbReference type="HAMAP-Rule" id="MF_00048"/>
    </source>
</evidence>
<dbReference type="Pfam" id="PF02021">
    <property type="entry name" value="UPF0102"/>
    <property type="match status" value="1"/>
</dbReference>
<dbReference type="CDD" id="cd20736">
    <property type="entry name" value="PoNe_Nuclease"/>
    <property type="match status" value="1"/>
</dbReference>
<dbReference type="PANTHER" id="PTHR34039">
    <property type="entry name" value="UPF0102 PROTEIN YRAN"/>
    <property type="match status" value="1"/>
</dbReference>
<dbReference type="NCBIfam" id="TIGR00252">
    <property type="entry name" value="YraN family protein"/>
    <property type="match status" value="1"/>
</dbReference>
<comment type="similarity">
    <text evidence="1 2">Belongs to the UPF0102 family.</text>
</comment>
<proteinExistence type="inferred from homology"/>
<dbReference type="InterPro" id="IPR003509">
    <property type="entry name" value="UPF0102_YraN-like"/>
</dbReference>
<dbReference type="HAMAP" id="MF_00048">
    <property type="entry name" value="UPF0102"/>
    <property type="match status" value="1"/>
</dbReference>
<reference evidence="3 4" key="1">
    <citation type="submission" date="2019-02" db="EMBL/GenBank/DDBJ databases">
        <title>Deep-cultivation of Planctomycetes and their phenomic and genomic characterization uncovers novel biology.</title>
        <authorList>
            <person name="Wiegand S."/>
            <person name="Jogler M."/>
            <person name="Boedeker C."/>
            <person name="Pinto D."/>
            <person name="Vollmers J."/>
            <person name="Rivas-Marin E."/>
            <person name="Kohn T."/>
            <person name="Peeters S.H."/>
            <person name="Heuer A."/>
            <person name="Rast P."/>
            <person name="Oberbeckmann S."/>
            <person name="Bunk B."/>
            <person name="Jeske O."/>
            <person name="Meyerdierks A."/>
            <person name="Storesund J.E."/>
            <person name="Kallscheuer N."/>
            <person name="Luecker S."/>
            <person name="Lage O.M."/>
            <person name="Pohl T."/>
            <person name="Merkel B.J."/>
            <person name="Hornburger P."/>
            <person name="Mueller R.-W."/>
            <person name="Bruemmer F."/>
            <person name="Labrenz M."/>
            <person name="Spormann A.M."/>
            <person name="Op Den Camp H."/>
            <person name="Overmann J."/>
            <person name="Amann R."/>
            <person name="Jetten M.S.M."/>
            <person name="Mascher T."/>
            <person name="Medema M.H."/>
            <person name="Devos D.P."/>
            <person name="Kaster A.-K."/>
            <person name="Ovreas L."/>
            <person name="Rohde M."/>
            <person name="Galperin M.Y."/>
            <person name="Jogler C."/>
        </authorList>
    </citation>
    <scope>NUCLEOTIDE SEQUENCE [LARGE SCALE GENOMIC DNA]</scope>
    <source>
        <strain evidence="3 4">KOR34</strain>
    </source>
</reference>
<evidence type="ECO:0000313" key="3">
    <source>
        <dbReference type="EMBL" id="TWT37946.1"/>
    </source>
</evidence>
<dbReference type="EMBL" id="SIHJ01000001">
    <property type="protein sequence ID" value="TWT37946.1"/>
    <property type="molecule type" value="Genomic_DNA"/>
</dbReference>
<protein>
    <recommendedName>
        <fullName evidence="2">UPF0102 protein KOR34_29120</fullName>
    </recommendedName>
</protein>
<comment type="caution">
    <text evidence="3">The sequence shown here is derived from an EMBL/GenBank/DDBJ whole genome shotgun (WGS) entry which is preliminary data.</text>
</comment>
<dbReference type="Proteomes" id="UP000316714">
    <property type="component" value="Unassembled WGS sequence"/>
</dbReference>
<dbReference type="RefSeq" id="WP_228714609.1">
    <property type="nucleotide sequence ID" value="NZ_SIHJ01000001.1"/>
</dbReference>
<dbReference type="PANTHER" id="PTHR34039:SF1">
    <property type="entry name" value="UPF0102 PROTEIN YRAN"/>
    <property type="match status" value="1"/>
</dbReference>
<accession>A0A5C5VH56</accession>
<evidence type="ECO:0000256" key="1">
    <source>
        <dbReference type="ARBA" id="ARBA00006738"/>
    </source>
</evidence>
<dbReference type="SUPFAM" id="SSF52980">
    <property type="entry name" value="Restriction endonuclease-like"/>
    <property type="match status" value="1"/>
</dbReference>
<gene>
    <name evidence="3" type="ORF">KOR34_29120</name>
</gene>
<dbReference type="Gene3D" id="3.40.1350.10">
    <property type="match status" value="1"/>
</dbReference>
<dbReference type="InterPro" id="IPR011335">
    <property type="entry name" value="Restrct_endonuc-II-like"/>
</dbReference>
<dbReference type="NCBIfam" id="NF009150">
    <property type="entry name" value="PRK12497.1-3"/>
    <property type="match status" value="1"/>
</dbReference>
<keyword evidence="4" id="KW-1185">Reference proteome</keyword>
<organism evidence="3 4">
    <name type="scientific">Posidoniimonas corsicana</name>
    <dbReference type="NCBI Taxonomy" id="1938618"/>
    <lineage>
        <taxon>Bacteria</taxon>
        <taxon>Pseudomonadati</taxon>
        <taxon>Planctomycetota</taxon>
        <taxon>Planctomycetia</taxon>
        <taxon>Pirellulales</taxon>
        <taxon>Lacipirellulaceae</taxon>
        <taxon>Posidoniimonas</taxon>
    </lineage>
</organism>
<sequence length="143" mass="16002">MPMPSWLRRLVPARRPRTLGHRGEAFAAQLLRRQGYIVVAGGRRNRFGEIDLIAVQDRRTVVFVEVKARPSQRAGSPAEAVDREKQRRIANSALGFLKSHGLLEQPARFDVIALVWPKGAARPESVQHIENAFEPPGSGRFFG</sequence>
<dbReference type="GO" id="GO:0003676">
    <property type="term" value="F:nucleic acid binding"/>
    <property type="evidence" value="ECO:0007669"/>
    <property type="project" value="InterPro"/>
</dbReference>